<sequence length="98" mass="10598">MVGTLNNIQSTLLVGYKGRIILHTITSLDLSTFPYSYFTTIYGVQRPLIHVRYVRRKGCVTETSNPSPHGGRGTLPSEGGSPFDLLFLAGGVAVNIST</sequence>
<accession>A0AAV1XSY3</accession>
<organism evidence="1 2">
    <name type="scientific">Lupinus luteus</name>
    <name type="common">European yellow lupine</name>
    <dbReference type="NCBI Taxonomy" id="3873"/>
    <lineage>
        <taxon>Eukaryota</taxon>
        <taxon>Viridiplantae</taxon>
        <taxon>Streptophyta</taxon>
        <taxon>Embryophyta</taxon>
        <taxon>Tracheophyta</taxon>
        <taxon>Spermatophyta</taxon>
        <taxon>Magnoliopsida</taxon>
        <taxon>eudicotyledons</taxon>
        <taxon>Gunneridae</taxon>
        <taxon>Pentapetalae</taxon>
        <taxon>rosids</taxon>
        <taxon>fabids</taxon>
        <taxon>Fabales</taxon>
        <taxon>Fabaceae</taxon>
        <taxon>Papilionoideae</taxon>
        <taxon>50 kb inversion clade</taxon>
        <taxon>genistoids sensu lato</taxon>
        <taxon>core genistoids</taxon>
        <taxon>Genisteae</taxon>
        <taxon>Lupinus</taxon>
    </lineage>
</organism>
<dbReference type="AlphaFoldDB" id="A0AAV1XSY3"/>
<proteinExistence type="predicted"/>
<gene>
    <name evidence="1" type="ORF">LLUT_LOCUS25844</name>
</gene>
<reference evidence="1 2" key="1">
    <citation type="submission" date="2024-03" db="EMBL/GenBank/DDBJ databases">
        <authorList>
            <person name="Martinez-Hernandez J."/>
        </authorList>
    </citation>
    <scope>NUCLEOTIDE SEQUENCE [LARGE SCALE GENOMIC DNA]</scope>
</reference>
<comment type="caution">
    <text evidence="1">The sequence shown here is derived from an EMBL/GenBank/DDBJ whole genome shotgun (WGS) entry which is preliminary data.</text>
</comment>
<dbReference type="EMBL" id="CAXHTB010000018">
    <property type="protein sequence ID" value="CAL0324784.1"/>
    <property type="molecule type" value="Genomic_DNA"/>
</dbReference>
<protein>
    <submittedName>
        <fullName evidence="1">Uncharacterized protein</fullName>
    </submittedName>
</protein>
<keyword evidence="2" id="KW-1185">Reference proteome</keyword>
<name>A0AAV1XSY3_LUPLU</name>
<evidence type="ECO:0000313" key="2">
    <source>
        <dbReference type="Proteomes" id="UP001497480"/>
    </source>
</evidence>
<dbReference type="Proteomes" id="UP001497480">
    <property type="component" value="Unassembled WGS sequence"/>
</dbReference>
<evidence type="ECO:0000313" key="1">
    <source>
        <dbReference type="EMBL" id="CAL0324784.1"/>
    </source>
</evidence>